<evidence type="ECO:0000256" key="1">
    <source>
        <dbReference type="SAM" id="MobiDB-lite"/>
    </source>
</evidence>
<protein>
    <recommendedName>
        <fullName evidence="2">DUF4236 domain-containing protein</fullName>
    </recommendedName>
</protein>
<dbReference type="AlphaFoldDB" id="A0A239N9Z6"/>
<dbReference type="Pfam" id="PF14020">
    <property type="entry name" value="DUF4236"/>
    <property type="match status" value="1"/>
</dbReference>
<gene>
    <name evidence="3" type="ORF">SAMN05443665_103832</name>
</gene>
<keyword evidence="4" id="KW-1185">Reference proteome</keyword>
<dbReference type="Proteomes" id="UP000198318">
    <property type="component" value="Unassembled WGS sequence"/>
</dbReference>
<evidence type="ECO:0000259" key="2">
    <source>
        <dbReference type="Pfam" id="PF14020"/>
    </source>
</evidence>
<dbReference type="RefSeq" id="WP_342750142.1">
    <property type="nucleotide sequence ID" value="NZ_FZOR01000038.1"/>
</dbReference>
<proteinExistence type="predicted"/>
<organism evidence="3 4">
    <name type="scientific">Actinomadura meyerae</name>
    <dbReference type="NCBI Taxonomy" id="240840"/>
    <lineage>
        <taxon>Bacteria</taxon>
        <taxon>Bacillati</taxon>
        <taxon>Actinomycetota</taxon>
        <taxon>Actinomycetes</taxon>
        <taxon>Streptosporangiales</taxon>
        <taxon>Thermomonosporaceae</taxon>
        <taxon>Actinomadura</taxon>
    </lineage>
</organism>
<evidence type="ECO:0000313" key="4">
    <source>
        <dbReference type="Proteomes" id="UP000198318"/>
    </source>
</evidence>
<sequence>MPGATPGIPLRMGWSYRKALRMGPFRINLSKKGVGHSVGGRGARYTRGADGRRHMTFRIPGTGLSWRRSLGRRR</sequence>
<name>A0A239N9Z6_9ACTN</name>
<feature type="region of interest" description="Disordered" evidence="1">
    <location>
        <begin position="33"/>
        <end position="56"/>
    </location>
</feature>
<evidence type="ECO:0000313" key="3">
    <source>
        <dbReference type="EMBL" id="SNT51817.1"/>
    </source>
</evidence>
<reference evidence="3 4" key="1">
    <citation type="submission" date="2017-06" db="EMBL/GenBank/DDBJ databases">
        <authorList>
            <person name="Kim H.J."/>
            <person name="Triplett B.A."/>
        </authorList>
    </citation>
    <scope>NUCLEOTIDE SEQUENCE [LARGE SCALE GENOMIC DNA]</scope>
    <source>
        <strain evidence="3 4">DSM 44715</strain>
    </source>
</reference>
<feature type="domain" description="DUF4236" evidence="2">
    <location>
        <begin position="14"/>
        <end position="67"/>
    </location>
</feature>
<accession>A0A239N9Z6</accession>
<dbReference type="EMBL" id="FZOR01000038">
    <property type="protein sequence ID" value="SNT51817.1"/>
    <property type="molecule type" value="Genomic_DNA"/>
</dbReference>
<dbReference type="InterPro" id="IPR025330">
    <property type="entry name" value="DUF4236"/>
</dbReference>